<dbReference type="Gene3D" id="3.40.50.1000">
    <property type="entry name" value="HAD superfamily/HAD-like"/>
    <property type="match status" value="1"/>
</dbReference>
<dbReference type="GO" id="GO:0000287">
    <property type="term" value="F:magnesium ion binding"/>
    <property type="evidence" value="ECO:0007669"/>
    <property type="project" value="TreeGrafter"/>
</dbReference>
<dbReference type="PANTHER" id="PTHR10000:SF8">
    <property type="entry name" value="HAD SUPERFAMILY HYDROLASE-LIKE, TYPE 3"/>
    <property type="match status" value="1"/>
</dbReference>
<dbReference type="Gene3D" id="3.30.1240.10">
    <property type="match status" value="1"/>
</dbReference>
<dbReference type="SFLD" id="SFLDG01140">
    <property type="entry name" value="C2.B:_Phosphomannomutase_and_P"/>
    <property type="match status" value="1"/>
</dbReference>
<reference evidence="2 3" key="1">
    <citation type="submission" date="2019-01" db="EMBL/GenBank/DDBJ databases">
        <title>Agromyces.</title>
        <authorList>
            <person name="Li J."/>
        </authorList>
    </citation>
    <scope>NUCLEOTIDE SEQUENCE [LARGE SCALE GENOMIC DNA]</scope>
    <source>
        <strain evidence="2 3">DSM 15934</strain>
    </source>
</reference>
<gene>
    <name evidence="2" type="ORF">ESP51_03125</name>
</gene>
<evidence type="ECO:0000313" key="3">
    <source>
        <dbReference type="Proteomes" id="UP000293865"/>
    </source>
</evidence>
<dbReference type="OrthoDB" id="3180855at2"/>
<dbReference type="AlphaFoldDB" id="A0A4Q2L8E5"/>
<feature type="region of interest" description="Disordered" evidence="1">
    <location>
        <begin position="1"/>
        <end position="27"/>
    </location>
</feature>
<sequence length="296" mass="32486">MSQQPAPGENRAPERHEASASQRPHAVDVAPDGRWLVVLDIDGTIMHEDESIDQVVADAVAAVRDRGHEVTLATGRSWATTHPVLERLGLTPEYVVCANGAITMRRDDEASDGYVRAHVETFDPTEVLERIRSFLPDGRFMVEEPNGFRLYTEGMSDWNLDNAREVPFEQLLDQRATRVVVVSPDHELEEFLSIVEEMGLHQVSYAIGWTAWLDIAPEGVSKATALERVRGWLDLPVDRVIAIGDGRNDIEMFTWAGAAGRSVAMGQAPAEVREAAGEVTGDIDHAGLASVLDSLS</sequence>
<dbReference type="EMBL" id="SDPN01000003">
    <property type="protein sequence ID" value="RXZ72802.1"/>
    <property type="molecule type" value="Genomic_DNA"/>
</dbReference>
<dbReference type="Pfam" id="PF08282">
    <property type="entry name" value="Hydrolase_3"/>
    <property type="match status" value="1"/>
</dbReference>
<evidence type="ECO:0000313" key="2">
    <source>
        <dbReference type="EMBL" id="RXZ72802.1"/>
    </source>
</evidence>
<dbReference type="RefSeq" id="WP_129519424.1">
    <property type="nucleotide sequence ID" value="NZ_SDPN01000003.1"/>
</dbReference>
<comment type="caution">
    <text evidence="2">The sequence shown here is derived from an EMBL/GenBank/DDBJ whole genome shotgun (WGS) entry which is preliminary data.</text>
</comment>
<accession>A0A4Q2L8E5</accession>
<dbReference type="GO" id="GO:0005829">
    <property type="term" value="C:cytosol"/>
    <property type="evidence" value="ECO:0007669"/>
    <property type="project" value="TreeGrafter"/>
</dbReference>
<protein>
    <submittedName>
        <fullName evidence="2">Haloacid dehalogenase</fullName>
    </submittedName>
</protein>
<dbReference type="SFLD" id="SFLDS00003">
    <property type="entry name" value="Haloacid_Dehalogenase"/>
    <property type="match status" value="1"/>
</dbReference>
<proteinExistence type="predicted"/>
<dbReference type="Proteomes" id="UP000293865">
    <property type="component" value="Unassembled WGS sequence"/>
</dbReference>
<name>A0A4Q2L8E5_9MICO</name>
<dbReference type="SUPFAM" id="SSF56784">
    <property type="entry name" value="HAD-like"/>
    <property type="match status" value="1"/>
</dbReference>
<dbReference type="InterPro" id="IPR036412">
    <property type="entry name" value="HAD-like_sf"/>
</dbReference>
<dbReference type="PANTHER" id="PTHR10000">
    <property type="entry name" value="PHOSPHOSERINE PHOSPHATASE"/>
    <property type="match status" value="1"/>
</dbReference>
<dbReference type="InterPro" id="IPR023214">
    <property type="entry name" value="HAD_sf"/>
</dbReference>
<organism evidence="2 3">
    <name type="scientific">Agromyces albus</name>
    <dbReference type="NCBI Taxonomy" id="205332"/>
    <lineage>
        <taxon>Bacteria</taxon>
        <taxon>Bacillati</taxon>
        <taxon>Actinomycetota</taxon>
        <taxon>Actinomycetes</taxon>
        <taxon>Micrococcales</taxon>
        <taxon>Microbacteriaceae</taxon>
        <taxon>Agromyces</taxon>
    </lineage>
</organism>
<dbReference type="GO" id="GO:0016791">
    <property type="term" value="F:phosphatase activity"/>
    <property type="evidence" value="ECO:0007669"/>
    <property type="project" value="TreeGrafter"/>
</dbReference>
<evidence type="ECO:0000256" key="1">
    <source>
        <dbReference type="SAM" id="MobiDB-lite"/>
    </source>
</evidence>
<keyword evidence="3" id="KW-1185">Reference proteome</keyword>